<feature type="region of interest" description="Disordered" evidence="1">
    <location>
        <begin position="1"/>
        <end position="69"/>
    </location>
</feature>
<evidence type="ECO:0000313" key="3">
    <source>
        <dbReference type="Proteomes" id="UP000250140"/>
    </source>
</evidence>
<feature type="region of interest" description="Disordered" evidence="1">
    <location>
        <begin position="216"/>
        <end position="313"/>
    </location>
</feature>
<dbReference type="Proteomes" id="UP000250140">
    <property type="component" value="Unassembled WGS sequence"/>
</dbReference>
<gene>
    <name evidence="2" type="ORF">AOQ84DRAFT_364100</name>
</gene>
<feature type="compositionally biased region" description="Basic and acidic residues" evidence="1">
    <location>
        <begin position="373"/>
        <end position="382"/>
    </location>
</feature>
<evidence type="ECO:0000313" key="2">
    <source>
        <dbReference type="EMBL" id="OCL08458.1"/>
    </source>
</evidence>
<protein>
    <submittedName>
        <fullName evidence="2">Uncharacterized protein</fullName>
    </submittedName>
</protein>
<dbReference type="AlphaFoldDB" id="A0A8E2F200"/>
<organism evidence="2 3">
    <name type="scientific">Glonium stellatum</name>
    <dbReference type="NCBI Taxonomy" id="574774"/>
    <lineage>
        <taxon>Eukaryota</taxon>
        <taxon>Fungi</taxon>
        <taxon>Dikarya</taxon>
        <taxon>Ascomycota</taxon>
        <taxon>Pezizomycotina</taxon>
        <taxon>Dothideomycetes</taxon>
        <taxon>Pleosporomycetidae</taxon>
        <taxon>Gloniales</taxon>
        <taxon>Gloniaceae</taxon>
        <taxon>Glonium</taxon>
    </lineage>
</organism>
<feature type="compositionally biased region" description="Polar residues" evidence="1">
    <location>
        <begin position="400"/>
        <end position="416"/>
    </location>
</feature>
<proteinExistence type="predicted"/>
<feature type="region of interest" description="Disordered" evidence="1">
    <location>
        <begin position="355"/>
        <end position="488"/>
    </location>
</feature>
<feature type="region of interest" description="Disordered" evidence="1">
    <location>
        <begin position="82"/>
        <end position="161"/>
    </location>
</feature>
<dbReference type="OrthoDB" id="2537141at2759"/>
<dbReference type="EMBL" id="KV749656">
    <property type="protein sequence ID" value="OCL08458.1"/>
    <property type="molecule type" value="Genomic_DNA"/>
</dbReference>
<feature type="region of interest" description="Disordered" evidence="1">
    <location>
        <begin position="624"/>
        <end position="645"/>
    </location>
</feature>
<accession>A0A8E2F200</accession>
<feature type="compositionally biased region" description="Polar residues" evidence="1">
    <location>
        <begin position="1"/>
        <end position="17"/>
    </location>
</feature>
<feature type="compositionally biased region" description="Polar residues" evidence="1">
    <location>
        <begin position="452"/>
        <end position="473"/>
    </location>
</feature>
<reference evidence="2 3" key="1">
    <citation type="journal article" date="2016" name="Nat. Commun.">
        <title>Ectomycorrhizal ecology is imprinted in the genome of the dominant symbiotic fungus Cenococcum geophilum.</title>
        <authorList>
            <consortium name="DOE Joint Genome Institute"/>
            <person name="Peter M."/>
            <person name="Kohler A."/>
            <person name="Ohm R.A."/>
            <person name="Kuo A."/>
            <person name="Krutzmann J."/>
            <person name="Morin E."/>
            <person name="Arend M."/>
            <person name="Barry K.W."/>
            <person name="Binder M."/>
            <person name="Choi C."/>
            <person name="Clum A."/>
            <person name="Copeland A."/>
            <person name="Grisel N."/>
            <person name="Haridas S."/>
            <person name="Kipfer T."/>
            <person name="LaButti K."/>
            <person name="Lindquist E."/>
            <person name="Lipzen A."/>
            <person name="Maire R."/>
            <person name="Meier B."/>
            <person name="Mihaltcheva S."/>
            <person name="Molinier V."/>
            <person name="Murat C."/>
            <person name="Poggeler S."/>
            <person name="Quandt C.A."/>
            <person name="Sperisen C."/>
            <person name="Tritt A."/>
            <person name="Tisserant E."/>
            <person name="Crous P.W."/>
            <person name="Henrissat B."/>
            <person name="Nehls U."/>
            <person name="Egli S."/>
            <person name="Spatafora J.W."/>
            <person name="Grigoriev I.V."/>
            <person name="Martin F.M."/>
        </authorList>
    </citation>
    <scope>NUCLEOTIDE SEQUENCE [LARGE SCALE GENOMIC DNA]</scope>
    <source>
        <strain evidence="2 3">CBS 207.34</strain>
    </source>
</reference>
<feature type="compositionally biased region" description="Polar residues" evidence="1">
    <location>
        <begin position="54"/>
        <end position="69"/>
    </location>
</feature>
<keyword evidence="3" id="KW-1185">Reference proteome</keyword>
<name>A0A8E2F200_9PEZI</name>
<feature type="compositionally biased region" description="Basic and acidic residues" evidence="1">
    <location>
        <begin position="216"/>
        <end position="226"/>
    </location>
</feature>
<evidence type="ECO:0000256" key="1">
    <source>
        <dbReference type="SAM" id="MobiDB-lite"/>
    </source>
</evidence>
<sequence length="656" mass="73709">MDINSWLENTVLPQQDPSLPEQLGLPSFLHPKETYAAPLTSADKHRRNRKHTTSDSSFLETRQQHTNISPIEHEVEIDDTPNHTLLTDASPISDCAPSVSYASNHSYGRRPRHKTRPEIYEPKSDQVRERGVRKHRRGNGESKKTKGKSRRNKAEKPGIGLVQSFHARNVPRDRLTLKPREKLGIFNKGRASSPVRGRGLPDLVFSEMKFLQKRKDALEEAKPDSQRKRRRKDTTRANQEEISAYFTTMRPALAEKDGNVRSNVSPSRHKRTLAPRCENKQQKSPSADSGRPTIELPEKPYLGFGSRGTQHESTSCLSWSSSVRQPSETPVLQRALTTIAVGQLETVQARRHGANVNINRLPSAKSDARRRRGEAVEDDCNRRPRSPLRPVSRGKIFAQNPRSQIRSPQKRISSDNNEIKGLKPQEAGSSSNSPLRREARRLQYQHPKVQSDDNATSVAARSSQLQPSSYDHTSSVKEESEAQTSSTLSKLLRECDSAFAKDRKWELTQQYAGETWTGKCALTDNGASVGRDMENYQEAVPLPAFASQQSRPLMPGHPVRYHEQAPGSDRAEHIRIYSGNIEGTKSNIRTDGDDILLGVYEGAIPQAPDDRLSVGLRLSDPADGLGFMDADEQEQRDDERGDDGVFTGFWRPHKLY</sequence>
<feature type="compositionally biased region" description="Basic and acidic residues" evidence="1">
    <location>
        <begin position="116"/>
        <end position="130"/>
    </location>
</feature>